<keyword evidence="1" id="KW-0472">Membrane</keyword>
<dbReference type="Proteomes" id="UP000215137">
    <property type="component" value="Chromosome"/>
</dbReference>
<sequence length="208" mass="22778">MNGTAHASIGAVAGFVTANTLQATPSATLALIGIGTISALLPDLDIDGKLRNKITLSHKFIKATAQMIGLLIIFYSFYEATALDQWVSMGIGLAMFLLSSYIKQRHMLIITGIGVIVCGILLREVWLMLMGCYILIASFVPHRSYTHSILGVVFFHFIADFFQLSTGINGAYIACMTGYISHLALDSKLLPFNRRGIKLFLPISQKEF</sequence>
<keyword evidence="2" id="KW-0378">Hydrolase</keyword>
<dbReference type="GO" id="GO:0016787">
    <property type="term" value="F:hydrolase activity"/>
    <property type="evidence" value="ECO:0007669"/>
    <property type="project" value="UniProtKB-KW"/>
</dbReference>
<dbReference type="InterPro" id="IPR007404">
    <property type="entry name" value="YdjM-like"/>
</dbReference>
<feature type="transmembrane region" description="Helical" evidence="1">
    <location>
        <begin position="84"/>
        <end position="102"/>
    </location>
</feature>
<feature type="transmembrane region" description="Helical" evidence="1">
    <location>
        <begin position="60"/>
        <end position="78"/>
    </location>
</feature>
<dbReference type="KEGG" id="bko:CKF48_04470"/>
<reference evidence="2 3" key="1">
    <citation type="submission" date="2017-08" db="EMBL/GenBank/DDBJ databases">
        <title>Complete Genome Sequence of Bacillus kochii Oregon-R-modENCODE STRAIN BDGP4, isolated from Drosophila melanogaster gut.</title>
        <authorList>
            <person name="Wan K.H."/>
            <person name="Yu C."/>
            <person name="Park S."/>
            <person name="Hammonds A.S."/>
            <person name="Booth B.W."/>
            <person name="Celniker S.E."/>
        </authorList>
    </citation>
    <scope>NUCLEOTIDE SEQUENCE [LARGE SCALE GENOMIC DNA]</scope>
    <source>
        <strain evidence="2 3">BDGP4</strain>
    </source>
</reference>
<feature type="transmembrane region" description="Helical" evidence="1">
    <location>
        <begin position="109"/>
        <end position="139"/>
    </location>
</feature>
<dbReference type="Pfam" id="PF04307">
    <property type="entry name" value="YdjM"/>
    <property type="match status" value="1"/>
</dbReference>
<proteinExistence type="predicted"/>
<organism evidence="2 3">
    <name type="scientific">Cytobacillus kochii</name>
    <dbReference type="NCBI Taxonomy" id="859143"/>
    <lineage>
        <taxon>Bacteria</taxon>
        <taxon>Bacillati</taxon>
        <taxon>Bacillota</taxon>
        <taxon>Bacilli</taxon>
        <taxon>Bacillales</taxon>
        <taxon>Bacillaceae</taxon>
        <taxon>Cytobacillus</taxon>
    </lineage>
</organism>
<keyword evidence="3" id="KW-1185">Reference proteome</keyword>
<keyword evidence="1" id="KW-1133">Transmembrane helix</keyword>
<accession>A0A248TEV2</accession>
<evidence type="ECO:0000313" key="2">
    <source>
        <dbReference type="EMBL" id="ASV66640.1"/>
    </source>
</evidence>
<dbReference type="EMBL" id="CP022983">
    <property type="protein sequence ID" value="ASV66640.1"/>
    <property type="molecule type" value="Genomic_DNA"/>
</dbReference>
<dbReference type="OrthoDB" id="2706144at2"/>
<keyword evidence="1" id="KW-0812">Transmembrane</keyword>
<evidence type="ECO:0000256" key="1">
    <source>
        <dbReference type="SAM" id="Phobius"/>
    </source>
</evidence>
<gene>
    <name evidence="2" type="ORF">CKF48_04470</name>
</gene>
<dbReference type="AlphaFoldDB" id="A0A248TEV2"/>
<name>A0A248TEV2_9BACI</name>
<protein>
    <submittedName>
        <fullName evidence="2">Hydrolase</fullName>
    </submittedName>
</protein>
<dbReference type="RefSeq" id="WP_095370215.1">
    <property type="nucleotide sequence ID" value="NZ_CP022983.1"/>
</dbReference>
<evidence type="ECO:0000313" key="3">
    <source>
        <dbReference type="Proteomes" id="UP000215137"/>
    </source>
</evidence>